<sequence length="219" mass="23541">MLTFVDPDHFPATDSLCRRFDRVSGLDEPVVVDMGDCVMNDESETTDSSGWHVDPDAETVVGRLPMTLAVDGRSLKGRAIACAVLAVASLCGYAAAPALWPVAALAALLALAGAAFFVSSRRRMALQVDETGFRLIGALREQPVTRWRDVTEFRIISVAGNRYIGYQFSALSSRNKVPGGVMLPIARFADLPLDAVAGLLEACRRQFGVPGNEVDLTGR</sequence>
<keyword evidence="2" id="KW-0030">Aminoacyl-tRNA synthetase</keyword>
<organism evidence="2 3">
    <name type="scientific">Burkholderia cenocepacia</name>
    <dbReference type="NCBI Taxonomy" id="95486"/>
    <lineage>
        <taxon>Bacteria</taxon>
        <taxon>Pseudomonadati</taxon>
        <taxon>Pseudomonadota</taxon>
        <taxon>Betaproteobacteria</taxon>
        <taxon>Burkholderiales</taxon>
        <taxon>Burkholderiaceae</taxon>
        <taxon>Burkholderia</taxon>
        <taxon>Burkholderia cepacia complex</taxon>
    </lineage>
</organism>
<dbReference type="Proteomes" id="UP000494322">
    <property type="component" value="Unassembled WGS sequence"/>
</dbReference>
<dbReference type="GO" id="GO:0004812">
    <property type="term" value="F:aminoacyl-tRNA ligase activity"/>
    <property type="evidence" value="ECO:0007669"/>
    <property type="project" value="UniProtKB-KW"/>
</dbReference>
<evidence type="ECO:0000256" key="1">
    <source>
        <dbReference type="SAM" id="Phobius"/>
    </source>
</evidence>
<evidence type="ECO:0000313" key="3">
    <source>
        <dbReference type="Proteomes" id="UP000494322"/>
    </source>
</evidence>
<keyword evidence="1" id="KW-1133">Transmembrane helix</keyword>
<feature type="transmembrane region" description="Helical" evidence="1">
    <location>
        <begin position="102"/>
        <end position="119"/>
    </location>
</feature>
<keyword evidence="2" id="KW-0436">Ligase</keyword>
<dbReference type="EMBL" id="CABWIK020000049">
    <property type="protein sequence ID" value="CAB3973598.1"/>
    <property type="molecule type" value="Genomic_DNA"/>
</dbReference>
<gene>
    <name evidence="2" type="ORF">BCO9919_05845</name>
</gene>
<protein>
    <submittedName>
        <fullName evidence="2">Aspartyl-tRNA synthetase</fullName>
    </submittedName>
</protein>
<keyword evidence="1" id="KW-0812">Transmembrane</keyword>
<dbReference type="AlphaFoldDB" id="A0A6J5JQJ0"/>
<keyword evidence="1" id="KW-0472">Membrane</keyword>
<proteinExistence type="predicted"/>
<reference evidence="2 3" key="1">
    <citation type="submission" date="2020-04" db="EMBL/GenBank/DDBJ databases">
        <authorList>
            <person name="Depoorter E."/>
        </authorList>
    </citation>
    <scope>NUCLEOTIDE SEQUENCE [LARGE SCALE GENOMIC DNA]</scope>
    <source>
        <strain evidence="2 3">BCC0132</strain>
    </source>
</reference>
<accession>A0A6J5JQJ0</accession>
<evidence type="ECO:0000313" key="2">
    <source>
        <dbReference type="EMBL" id="CAB3973598.1"/>
    </source>
</evidence>
<name>A0A6J5JQJ0_9BURK</name>